<evidence type="ECO:0000313" key="1">
    <source>
        <dbReference type="EMBL" id="CAD7011856.1"/>
    </source>
</evidence>
<sequence>MWEELASYKNHFLQLEVKHMKKETINSLVNTEYRKVQSKRCSCKCPYDNKCESSTYFRDHAALAYGFQCVEKLARDMCCDDPLLKWQSINSLSEVLLNPWQAQLAITKFDVFRKCKNMFMRIQYGFHKEYYHERRQLMKIFYLISRYLNGAHEIVSRSHFISELYAIIYNRQSTHLTACKILRNLTEKTEILLYLLNETPSFRKLAIIFTHDPCAPFYPNPLWEHLCHFLEVAPELGINLGFFELLHERIKYKTLSYHELCMKCFAMLLRCEEGQLRFDKIDGVKMLYDIVGDEKNKLNNYEYVVLALQNGLISNRALWRSREFTDLPNRIILLAKCENKNLQLECLECLRLLSAMPCIKAYILQSCMSDLMSIECLNEQNECTRDTLVEWLNRSICDSSEM</sequence>
<dbReference type="SUPFAM" id="SSF48371">
    <property type="entry name" value="ARM repeat"/>
    <property type="match status" value="1"/>
</dbReference>
<accession>W8BR65</accession>
<keyword evidence="3" id="KW-1185">Reference proteome</keyword>
<gene>
    <name evidence="1" type="ORF">CCAP1982_LOCUS19965</name>
</gene>
<protein>
    <submittedName>
        <fullName evidence="1">(Mediterranean fruit fly) hypothetical protein</fullName>
    </submittedName>
</protein>
<dbReference type="EMBL" id="GAMC01004988">
    <property type="protein sequence ID" value="JAC01568.1"/>
    <property type="molecule type" value="mRNA"/>
</dbReference>
<reference evidence="2" key="1">
    <citation type="submission" date="2013-07" db="EMBL/GenBank/DDBJ databases">
        <authorList>
            <person name="Geib S."/>
        </authorList>
    </citation>
    <scope>NUCLEOTIDE SEQUENCE</scope>
</reference>
<name>W8BR65_CERCA</name>
<dbReference type="OrthoDB" id="409644at2759"/>
<evidence type="ECO:0000313" key="2">
    <source>
        <dbReference type="EMBL" id="JAC01568.1"/>
    </source>
</evidence>
<dbReference type="EMBL" id="CAJHJT010000056">
    <property type="protein sequence ID" value="CAD7011856.1"/>
    <property type="molecule type" value="Genomic_DNA"/>
</dbReference>
<dbReference type="InterPro" id="IPR016024">
    <property type="entry name" value="ARM-type_fold"/>
</dbReference>
<dbReference type="AlphaFoldDB" id="W8BR65"/>
<organism evidence="2">
    <name type="scientific">Ceratitis capitata</name>
    <name type="common">Mediterranean fruit fly</name>
    <name type="synonym">Tephritis capitata</name>
    <dbReference type="NCBI Taxonomy" id="7213"/>
    <lineage>
        <taxon>Eukaryota</taxon>
        <taxon>Metazoa</taxon>
        <taxon>Ecdysozoa</taxon>
        <taxon>Arthropoda</taxon>
        <taxon>Hexapoda</taxon>
        <taxon>Insecta</taxon>
        <taxon>Pterygota</taxon>
        <taxon>Neoptera</taxon>
        <taxon>Endopterygota</taxon>
        <taxon>Diptera</taxon>
        <taxon>Brachycera</taxon>
        <taxon>Muscomorpha</taxon>
        <taxon>Tephritoidea</taxon>
        <taxon>Tephritidae</taxon>
        <taxon>Ceratitis</taxon>
        <taxon>Ceratitis</taxon>
    </lineage>
</organism>
<evidence type="ECO:0000313" key="3">
    <source>
        <dbReference type="Proteomes" id="UP000606786"/>
    </source>
</evidence>
<reference evidence="1" key="3">
    <citation type="submission" date="2020-11" db="EMBL/GenBank/DDBJ databases">
        <authorList>
            <person name="Whitehead M."/>
        </authorList>
    </citation>
    <scope>NUCLEOTIDE SEQUENCE</scope>
    <source>
        <strain evidence="1">EGII</strain>
    </source>
</reference>
<reference evidence="2" key="2">
    <citation type="journal article" date="2014" name="BMC Genomics">
        <title>A genomic perspective to assessing quality of mass-reared SIT flies used in Mediterranean fruit fly (Ceratitis capitata) eradication in California.</title>
        <authorList>
            <person name="Calla B."/>
            <person name="Hall B."/>
            <person name="Hou S."/>
            <person name="Geib S.M."/>
        </authorList>
    </citation>
    <scope>NUCLEOTIDE SEQUENCE</scope>
</reference>
<dbReference type="Proteomes" id="UP000606786">
    <property type="component" value="Unassembled WGS sequence"/>
</dbReference>
<proteinExistence type="evidence at transcript level"/>